<gene>
    <name evidence="2" type="ORF">A6A05_17695</name>
</gene>
<dbReference type="GO" id="GO:1990189">
    <property type="term" value="F:protein N-terminal-serine acetyltransferase activity"/>
    <property type="evidence" value="ECO:0007669"/>
    <property type="project" value="TreeGrafter"/>
</dbReference>
<dbReference type="AlphaFoldDB" id="A0A178M859"/>
<dbReference type="Gene3D" id="3.40.630.30">
    <property type="match status" value="1"/>
</dbReference>
<dbReference type="GO" id="GO:0005737">
    <property type="term" value="C:cytoplasm"/>
    <property type="evidence" value="ECO:0007669"/>
    <property type="project" value="TreeGrafter"/>
</dbReference>
<evidence type="ECO:0000313" key="2">
    <source>
        <dbReference type="EMBL" id="OAN44228.1"/>
    </source>
</evidence>
<dbReference type="GO" id="GO:0008999">
    <property type="term" value="F:protein-N-terminal-alanine acetyltransferase activity"/>
    <property type="evidence" value="ECO:0007669"/>
    <property type="project" value="TreeGrafter"/>
</dbReference>
<evidence type="ECO:0000259" key="1">
    <source>
        <dbReference type="PROSITE" id="PS51186"/>
    </source>
</evidence>
<dbReference type="InterPro" id="IPR016181">
    <property type="entry name" value="Acyl_CoA_acyltransferase"/>
</dbReference>
<dbReference type="PROSITE" id="PS51186">
    <property type="entry name" value="GNAT"/>
    <property type="match status" value="1"/>
</dbReference>
<dbReference type="InterPro" id="IPR051908">
    <property type="entry name" value="Ribosomal_N-acetyltransferase"/>
</dbReference>
<dbReference type="OrthoDB" id="5295305at2"/>
<sequence>MSHRLNEFGQPIGWTVADWSARPRPGREPMAGRHCQVLALDLTRHADDLWAALCPQGNQASWTYLPYGPFPDQDAFDQWLSSAALKDDPLFHAIVDQRTGKAVGIASFLRIDPANGVIEVGHIHFSQSLRRSAAATEAMALMMARVFDELGYRRYEWKCDALNQPSRAAAERLGFRFEGIFRQAIVTKGRNRDTAWYSVIDSDWPALKQRFARWIGPANFDEAGRQRQSLSAL</sequence>
<accession>A0A178M859</accession>
<comment type="caution">
    <text evidence="2">The sequence shown here is derived from an EMBL/GenBank/DDBJ whole genome shotgun (WGS) entry which is preliminary data.</text>
</comment>
<feature type="domain" description="N-acetyltransferase" evidence="1">
    <location>
        <begin position="40"/>
        <end position="193"/>
    </location>
</feature>
<dbReference type="InterPro" id="IPR000182">
    <property type="entry name" value="GNAT_dom"/>
</dbReference>
<keyword evidence="2" id="KW-0808">Transferase</keyword>
<dbReference type="PANTHER" id="PTHR43441:SF2">
    <property type="entry name" value="FAMILY ACETYLTRANSFERASE, PUTATIVE (AFU_ORTHOLOGUE AFUA_7G00850)-RELATED"/>
    <property type="match status" value="1"/>
</dbReference>
<dbReference type="Proteomes" id="UP000078543">
    <property type="component" value="Unassembled WGS sequence"/>
</dbReference>
<organism evidence="2 3">
    <name type="scientific">Magnetospirillum moscoviense</name>
    <dbReference type="NCBI Taxonomy" id="1437059"/>
    <lineage>
        <taxon>Bacteria</taxon>
        <taxon>Pseudomonadati</taxon>
        <taxon>Pseudomonadota</taxon>
        <taxon>Alphaproteobacteria</taxon>
        <taxon>Rhodospirillales</taxon>
        <taxon>Rhodospirillaceae</taxon>
        <taxon>Magnetospirillum</taxon>
    </lineage>
</organism>
<dbReference type="STRING" id="1437059.A6A05_17695"/>
<dbReference type="FunFam" id="3.40.630.30:FF:000047">
    <property type="entry name" value="Acetyltransferase, GNAT family"/>
    <property type="match status" value="1"/>
</dbReference>
<dbReference type="PANTHER" id="PTHR43441">
    <property type="entry name" value="RIBOSOMAL-PROTEIN-SERINE ACETYLTRANSFERASE"/>
    <property type="match status" value="1"/>
</dbReference>
<name>A0A178M859_9PROT</name>
<keyword evidence="3" id="KW-1185">Reference proteome</keyword>
<dbReference type="Pfam" id="PF13302">
    <property type="entry name" value="Acetyltransf_3"/>
    <property type="match status" value="1"/>
</dbReference>
<protein>
    <submittedName>
        <fullName evidence="2">Acetyltransferase</fullName>
    </submittedName>
</protein>
<proteinExistence type="predicted"/>
<reference evidence="2 3" key="1">
    <citation type="submission" date="2016-04" db="EMBL/GenBank/DDBJ databases">
        <title>Draft genome sequence of freshwater magnetotactic bacteria Magnetospirillum marisnigri SP-1 and Magnetospirillum moscoviense BB-1.</title>
        <authorList>
            <person name="Koziaeva V."/>
            <person name="Dziuba M.V."/>
            <person name="Ivanov T.M."/>
            <person name="Kuznetsov B."/>
            <person name="Grouzdev D.S."/>
        </authorList>
    </citation>
    <scope>NUCLEOTIDE SEQUENCE [LARGE SCALE GENOMIC DNA]</scope>
    <source>
        <strain evidence="2 3">BB-1</strain>
    </source>
</reference>
<dbReference type="RefSeq" id="WP_068504669.1">
    <property type="nucleotide sequence ID" value="NZ_LWQU01000201.1"/>
</dbReference>
<evidence type="ECO:0000313" key="3">
    <source>
        <dbReference type="Proteomes" id="UP000078543"/>
    </source>
</evidence>
<dbReference type="SUPFAM" id="SSF55729">
    <property type="entry name" value="Acyl-CoA N-acyltransferases (Nat)"/>
    <property type="match status" value="1"/>
</dbReference>
<dbReference type="EMBL" id="LWQU01000201">
    <property type="protein sequence ID" value="OAN44228.1"/>
    <property type="molecule type" value="Genomic_DNA"/>
</dbReference>